<comment type="caution">
    <text evidence="1">The sequence shown here is derived from an EMBL/GenBank/DDBJ whole genome shotgun (WGS) entry which is preliminary data.</text>
</comment>
<protein>
    <submittedName>
        <fullName evidence="1">Uncharacterized protein</fullName>
    </submittedName>
</protein>
<proteinExistence type="predicted"/>
<accession>A0A1J5QT96</accession>
<name>A0A1J5QT96_9ZZZZ</name>
<dbReference type="AlphaFoldDB" id="A0A1J5QT96"/>
<gene>
    <name evidence="1" type="ORF">GALL_375330</name>
</gene>
<reference evidence="1" key="1">
    <citation type="submission" date="2016-10" db="EMBL/GenBank/DDBJ databases">
        <title>Sequence of Gallionella enrichment culture.</title>
        <authorList>
            <person name="Poehlein A."/>
            <person name="Muehling M."/>
            <person name="Daniel R."/>
        </authorList>
    </citation>
    <scope>NUCLEOTIDE SEQUENCE</scope>
</reference>
<sequence length="211" mass="20322">MPSCALAASTCAAAAIRSGRRCSSADGSPGGMLGTVGSAGSAGRLNDDGACPISTAMASTSCARPTCSSVSAVLACSCCVRAAATSAAVATPAAKRCCVSCSDCASASATRRASTICASATCSCSTACASCACRLRRTPRSVAASARAASPLARTCNLTLPHRSGAQLNAAPALKSLPTVPAARCRVAPSVAVAVGHSAAPACCNAARACS</sequence>
<dbReference type="EMBL" id="MLJW01001023">
    <property type="protein sequence ID" value="OIQ80707.1"/>
    <property type="molecule type" value="Genomic_DNA"/>
</dbReference>
<evidence type="ECO:0000313" key="1">
    <source>
        <dbReference type="EMBL" id="OIQ80707.1"/>
    </source>
</evidence>
<organism evidence="1">
    <name type="scientific">mine drainage metagenome</name>
    <dbReference type="NCBI Taxonomy" id="410659"/>
    <lineage>
        <taxon>unclassified sequences</taxon>
        <taxon>metagenomes</taxon>
        <taxon>ecological metagenomes</taxon>
    </lineage>
</organism>